<proteinExistence type="predicted"/>
<dbReference type="AlphaFoldDB" id="A0A131YUE2"/>
<sequence length="88" mass="10436">MTWDHHTDYLKSKLCKALGMLRRCQRLLPIQQKLMMYNALFASHLLYCHLVWSNSTKQPLDHLVTLKKRALRAITDVPYNAHTRDLFL</sequence>
<organism evidence="1">
    <name type="scientific">Rhipicephalus appendiculatus</name>
    <name type="common">Brown ear tick</name>
    <dbReference type="NCBI Taxonomy" id="34631"/>
    <lineage>
        <taxon>Eukaryota</taxon>
        <taxon>Metazoa</taxon>
        <taxon>Ecdysozoa</taxon>
        <taxon>Arthropoda</taxon>
        <taxon>Chelicerata</taxon>
        <taxon>Arachnida</taxon>
        <taxon>Acari</taxon>
        <taxon>Parasitiformes</taxon>
        <taxon>Ixodida</taxon>
        <taxon>Ixodoidea</taxon>
        <taxon>Ixodidae</taxon>
        <taxon>Rhipicephalinae</taxon>
        <taxon>Rhipicephalus</taxon>
        <taxon>Rhipicephalus</taxon>
    </lineage>
</organism>
<evidence type="ECO:0000313" key="1">
    <source>
        <dbReference type="EMBL" id="JAP82849.1"/>
    </source>
</evidence>
<name>A0A131YUE2_RHIAP</name>
<reference evidence="1" key="1">
    <citation type="journal article" date="2016" name="Ticks Tick Borne Dis.">
        <title>De novo assembly and annotation of the salivary gland transcriptome of Rhipicephalus appendiculatus male and female ticks during blood feeding.</title>
        <authorList>
            <person name="de Castro M.H."/>
            <person name="de Klerk D."/>
            <person name="Pienaar R."/>
            <person name="Latif A.A."/>
            <person name="Rees D.J."/>
            <person name="Mans B.J."/>
        </authorList>
    </citation>
    <scope>NUCLEOTIDE SEQUENCE</scope>
    <source>
        <tissue evidence="1">Salivary glands</tissue>
    </source>
</reference>
<protein>
    <submittedName>
        <fullName evidence="1">Tick transposon</fullName>
    </submittedName>
</protein>
<dbReference type="EMBL" id="GEDV01005708">
    <property type="protein sequence ID" value="JAP82849.1"/>
    <property type="molecule type" value="Transcribed_RNA"/>
</dbReference>
<accession>A0A131YUE2</accession>